<dbReference type="RefSeq" id="WP_092092536.1">
    <property type="nucleotide sequence ID" value="NZ_FOQE01000019.1"/>
</dbReference>
<evidence type="ECO:0000313" key="8">
    <source>
        <dbReference type="EMBL" id="SFH74727.1"/>
    </source>
</evidence>
<keyword evidence="2" id="KW-1003">Cell membrane</keyword>
<evidence type="ECO:0000313" key="9">
    <source>
        <dbReference type="Proteomes" id="UP000198668"/>
    </source>
</evidence>
<protein>
    <submittedName>
        <fullName evidence="8">ABC-2 type transport system permease protein</fullName>
    </submittedName>
</protein>
<dbReference type="GO" id="GO:0005886">
    <property type="term" value="C:plasma membrane"/>
    <property type="evidence" value="ECO:0007669"/>
    <property type="project" value="UniProtKB-SubCell"/>
</dbReference>
<keyword evidence="5 6" id="KW-0472">Membrane</keyword>
<sequence length="414" mass="45152">MNKFWIIVGQVYKKNVKSMGFLSMVLSPIIILLVVAVIIYFVAQSESEIPKIAVFSDEPQVVEALTSQPHEEMTITTAYQTPQEAKADLEAEKLDGYLQLTEENGLYTGEYVYTPQSADVDIEQLTNLLSKIQLEQQTEELNLSQEAVETLLTPAQLKKTRIEFRGGGGITTTDNVEDAIKMGSAYAVGIAVFVFIMTYSSIIAEEIASEKGTRIMEVILSSVSSTVHFFGKLTGIFLICLTQIGIYAVIGLIAFQFPFVKELLAGVDVIALLKGLAGTSLVYFLFGVILYAVIAAFLGSLVTKIEDVSKAVSPIVFIALGGFYAGLFAFYSPNHLVVKVASYIPLFTPFVMPFRIASDTVSTAGIMVSVLVLLLFTLITTGVSAVLYRSNVLIYSDSGMFKTMKTSLKGLKKT</sequence>
<evidence type="ECO:0000256" key="1">
    <source>
        <dbReference type="ARBA" id="ARBA00004651"/>
    </source>
</evidence>
<organism evidence="8 9">
    <name type="scientific">Pisciglobus halotolerans</name>
    <dbReference type="NCBI Taxonomy" id="745365"/>
    <lineage>
        <taxon>Bacteria</taxon>
        <taxon>Bacillati</taxon>
        <taxon>Bacillota</taxon>
        <taxon>Bacilli</taxon>
        <taxon>Lactobacillales</taxon>
        <taxon>Carnobacteriaceae</taxon>
    </lineage>
</organism>
<evidence type="ECO:0000256" key="3">
    <source>
        <dbReference type="ARBA" id="ARBA00022692"/>
    </source>
</evidence>
<evidence type="ECO:0000259" key="7">
    <source>
        <dbReference type="Pfam" id="PF12698"/>
    </source>
</evidence>
<feature type="transmembrane region" description="Helical" evidence="6">
    <location>
        <begin position="275"/>
        <end position="299"/>
    </location>
</feature>
<dbReference type="Proteomes" id="UP000198668">
    <property type="component" value="Unassembled WGS sequence"/>
</dbReference>
<evidence type="ECO:0000256" key="6">
    <source>
        <dbReference type="SAM" id="Phobius"/>
    </source>
</evidence>
<dbReference type="Pfam" id="PF12698">
    <property type="entry name" value="ABC2_membrane_3"/>
    <property type="match status" value="1"/>
</dbReference>
<dbReference type="InterPro" id="IPR013525">
    <property type="entry name" value="ABC2_TM"/>
</dbReference>
<dbReference type="PANTHER" id="PTHR30294">
    <property type="entry name" value="MEMBRANE COMPONENT OF ABC TRANSPORTER YHHJ-RELATED"/>
    <property type="match status" value="1"/>
</dbReference>
<dbReference type="InterPro" id="IPR051449">
    <property type="entry name" value="ABC-2_transporter_component"/>
</dbReference>
<dbReference type="EMBL" id="FOQE01000019">
    <property type="protein sequence ID" value="SFH74727.1"/>
    <property type="molecule type" value="Genomic_DNA"/>
</dbReference>
<keyword evidence="3 6" id="KW-0812">Transmembrane</keyword>
<dbReference type="AlphaFoldDB" id="A0A1I3CJQ7"/>
<feature type="transmembrane region" description="Helical" evidence="6">
    <location>
        <begin position="21"/>
        <end position="43"/>
    </location>
</feature>
<evidence type="ECO:0000256" key="2">
    <source>
        <dbReference type="ARBA" id="ARBA00022475"/>
    </source>
</evidence>
<comment type="subcellular location">
    <subcellularLocation>
        <location evidence="1">Cell membrane</location>
        <topology evidence="1">Multi-pass membrane protein</topology>
    </subcellularLocation>
</comment>
<feature type="domain" description="ABC-2 type transporter transmembrane" evidence="7">
    <location>
        <begin position="20"/>
        <end position="385"/>
    </location>
</feature>
<feature type="transmembrane region" description="Helical" evidence="6">
    <location>
        <begin position="185"/>
        <end position="208"/>
    </location>
</feature>
<gene>
    <name evidence="8" type="ORF">SAMN04489868_11912</name>
</gene>
<keyword evidence="4 6" id="KW-1133">Transmembrane helix</keyword>
<feature type="transmembrane region" description="Helical" evidence="6">
    <location>
        <begin position="366"/>
        <end position="388"/>
    </location>
</feature>
<evidence type="ECO:0000256" key="5">
    <source>
        <dbReference type="ARBA" id="ARBA00023136"/>
    </source>
</evidence>
<reference evidence="8 9" key="1">
    <citation type="submission" date="2016-10" db="EMBL/GenBank/DDBJ databases">
        <authorList>
            <person name="de Groot N.N."/>
        </authorList>
    </citation>
    <scope>NUCLEOTIDE SEQUENCE [LARGE SCALE GENOMIC DNA]</scope>
    <source>
        <strain evidence="8 9">DSM 27630</strain>
    </source>
</reference>
<feature type="transmembrane region" description="Helical" evidence="6">
    <location>
        <begin position="311"/>
        <end position="330"/>
    </location>
</feature>
<keyword evidence="9" id="KW-1185">Reference proteome</keyword>
<accession>A0A1I3CJQ7</accession>
<dbReference type="GO" id="GO:0140359">
    <property type="term" value="F:ABC-type transporter activity"/>
    <property type="evidence" value="ECO:0007669"/>
    <property type="project" value="InterPro"/>
</dbReference>
<name>A0A1I3CJQ7_9LACT</name>
<dbReference type="OrthoDB" id="9768837at2"/>
<proteinExistence type="predicted"/>
<evidence type="ECO:0000256" key="4">
    <source>
        <dbReference type="ARBA" id="ARBA00022989"/>
    </source>
</evidence>
<feature type="transmembrane region" description="Helical" evidence="6">
    <location>
        <begin position="229"/>
        <end position="255"/>
    </location>
</feature>
<dbReference type="PANTHER" id="PTHR30294:SF29">
    <property type="entry name" value="MULTIDRUG ABC TRANSPORTER PERMEASE YBHS-RELATED"/>
    <property type="match status" value="1"/>
</dbReference>